<keyword evidence="1" id="KW-0732">Signal</keyword>
<feature type="chain" id="PRO_5019021639" evidence="1">
    <location>
        <begin position="19"/>
        <end position="95"/>
    </location>
</feature>
<dbReference type="Proteomes" id="UP000287651">
    <property type="component" value="Unassembled WGS sequence"/>
</dbReference>
<reference evidence="2 3" key="1">
    <citation type="journal article" date="2014" name="Agronomy (Basel)">
        <title>A Draft Genome Sequence for Ensete ventricosum, the Drought-Tolerant Tree Against Hunger.</title>
        <authorList>
            <person name="Harrison J."/>
            <person name="Moore K.A."/>
            <person name="Paszkiewicz K."/>
            <person name="Jones T."/>
            <person name="Grant M."/>
            <person name="Ambacheew D."/>
            <person name="Muzemil S."/>
            <person name="Studholme D.J."/>
        </authorList>
    </citation>
    <scope>NUCLEOTIDE SEQUENCE [LARGE SCALE GENOMIC DNA]</scope>
</reference>
<dbReference type="AlphaFoldDB" id="A0A426X0Y5"/>
<gene>
    <name evidence="2" type="ORF">B296_00039270</name>
</gene>
<evidence type="ECO:0000256" key="1">
    <source>
        <dbReference type="SAM" id="SignalP"/>
    </source>
</evidence>
<sequence length="95" mass="10568">MCVSLSVSHVSLASIVVAIESSWCHLNPILRQLSWRRIFTSPWTSKLDLSELDYQEIISIGASYVRALGAEENDGSSAIRRHFNKSMGCPSRLST</sequence>
<evidence type="ECO:0000313" key="2">
    <source>
        <dbReference type="EMBL" id="RRT33131.1"/>
    </source>
</evidence>
<comment type="caution">
    <text evidence="2">The sequence shown here is derived from an EMBL/GenBank/DDBJ whole genome shotgun (WGS) entry which is preliminary data.</text>
</comment>
<evidence type="ECO:0000313" key="3">
    <source>
        <dbReference type="Proteomes" id="UP000287651"/>
    </source>
</evidence>
<organism evidence="2 3">
    <name type="scientific">Ensete ventricosum</name>
    <name type="common">Abyssinian banana</name>
    <name type="synonym">Musa ensete</name>
    <dbReference type="NCBI Taxonomy" id="4639"/>
    <lineage>
        <taxon>Eukaryota</taxon>
        <taxon>Viridiplantae</taxon>
        <taxon>Streptophyta</taxon>
        <taxon>Embryophyta</taxon>
        <taxon>Tracheophyta</taxon>
        <taxon>Spermatophyta</taxon>
        <taxon>Magnoliopsida</taxon>
        <taxon>Liliopsida</taxon>
        <taxon>Zingiberales</taxon>
        <taxon>Musaceae</taxon>
        <taxon>Ensete</taxon>
    </lineage>
</organism>
<feature type="signal peptide" evidence="1">
    <location>
        <begin position="1"/>
        <end position="18"/>
    </location>
</feature>
<name>A0A426X0Y5_ENSVE</name>
<dbReference type="EMBL" id="AMZH03029839">
    <property type="protein sequence ID" value="RRT33131.1"/>
    <property type="molecule type" value="Genomic_DNA"/>
</dbReference>
<proteinExistence type="predicted"/>
<accession>A0A426X0Y5</accession>
<protein>
    <submittedName>
        <fullName evidence="2">Uncharacterized protein</fullName>
    </submittedName>
</protein>